<name>A0A0M4LR46_9GAMA</name>
<dbReference type="GeneID" id="26100466"/>
<evidence type="ECO:0000313" key="2">
    <source>
        <dbReference type="EMBL" id="ALE14787.1"/>
    </source>
</evidence>
<dbReference type="EMBL" id="KT595939">
    <property type="protein sequence ID" value="ALE14787.1"/>
    <property type="molecule type" value="Genomic_DNA"/>
</dbReference>
<keyword evidence="1" id="KW-1133">Transmembrane helix</keyword>
<keyword evidence="1" id="KW-0812">Transmembrane</keyword>
<evidence type="ECO:0000256" key="1">
    <source>
        <dbReference type="SAM" id="Phobius"/>
    </source>
</evidence>
<keyword evidence="1" id="KW-0472">Membrane</keyword>
<reference evidence="2 3" key="1">
    <citation type="journal article" date="2015" name="Genome Announc.">
        <title>First Complete Genome Sequence of Felis catus Gammaherpesvirus 1.</title>
        <authorList>
            <person name="Troyer R.M."/>
            <person name="Lee J.S."/>
            <person name="Vuyisich M."/>
            <person name="Chain P."/>
            <person name="Lo C.C."/>
            <person name="Kronmiller B."/>
            <person name="Bracha S."/>
            <person name="Avery A.C."/>
            <person name="VandeWoude S."/>
        </authorList>
    </citation>
    <scope>NUCLEOTIDE SEQUENCE [LARGE SCALE GENOMIC DNA]</scope>
    <source>
        <strain evidence="2">31286</strain>
    </source>
</reference>
<proteinExistence type="predicted"/>
<dbReference type="KEGG" id="vg:26100466"/>
<sequence>MLLRFWLIVHISMHFAYVVNLHFMFFSLVNESNPQYHFYPCYKIIFDSLKTLNSQE</sequence>
<organism evidence="2 3">
    <name type="scientific">Felid gammaherpesvirus 1</name>
    <dbReference type="NCBI Taxonomy" id="2560468"/>
    <lineage>
        <taxon>Viruses</taxon>
        <taxon>Duplodnaviria</taxon>
        <taxon>Heunggongvirae</taxon>
        <taxon>Peploviricota</taxon>
        <taxon>Herviviricetes</taxon>
        <taxon>Herpesvirales</taxon>
        <taxon>Orthoherpesviridae</taxon>
        <taxon>Gammaherpesvirinae</taxon>
        <taxon>Percavirus</taxon>
        <taxon>Percavirus felidgamma1</taxon>
    </lineage>
</organism>
<feature type="transmembrane region" description="Helical" evidence="1">
    <location>
        <begin position="6"/>
        <end position="29"/>
    </location>
</feature>
<protein>
    <submittedName>
        <fullName evidence="2">F23</fullName>
    </submittedName>
</protein>
<dbReference type="Proteomes" id="UP000152314">
    <property type="component" value="Segment"/>
</dbReference>
<evidence type="ECO:0000313" key="3">
    <source>
        <dbReference type="Proteomes" id="UP000152314"/>
    </source>
</evidence>
<keyword evidence="3" id="KW-1185">Reference proteome</keyword>
<accession>A0A0M4LR46</accession>
<dbReference type="RefSeq" id="YP_009173952.1">
    <property type="nucleotide sequence ID" value="NC_028099.1"/>
</dbReference>